<dbReference type="Gene3D" id="3.10.50.40">
    <property type="match status" value="1"/>
</dbReference>
<dbReference type="EMBL" id="PVWG01000024">
    <property type="protein sequence ID" value="PSB17761.1"/>
    <property type="molecule type" value="Genomic_DNA"/>
</dbReference>
<keyword evidence="8" id="KW-1185">Reference proteome</keyword>
<dbReference type="SUPFAM" id="SSF54534">
    <property type="entry name" value="FKBP-like"/>
    <property type="match status" value="1"/>
</dbReference>
<dbReference type="InterPro" id="IPR027304">
    <property type="entry name" value="Trigger_fact/SurA_dom_sf"/>
</dbReference>
<dbReference type="Proteomes" id="UP000238634">
    <property type="component" value="Unassembled WGS sequence"/>
</dbReference>
<evidence type="ECO:0000256" key="3">
    <source>
        <dbReference type="ARBA" id="ARBA00022729"/>
    </source>
</evidence>
<dbReference type="EC" id="5.2.1.8" evidence="2"/>
<dbReference type="RefSeq" id="WP_073073074.1">
    <property type="nucleotide sequence ID" value="NZ_MPPI01000020.1"/>
</dbReference>
<keyword evidence="4" id="KW-0697">Rotamase</keyword>
<evidence type="ECO:0000259" key="6">
    <source>
        <dbReference type="Pfam" id="PF00639"/>
    </source>
</evidence>
<dbReference type="AlphaFoldDB" id="A0A2T1DBE1"/>
<reference evidence="7 8" key="2">
    <citation type="submission" date="2018-03" db="EMBL/GenBank/DDBJ databases">
        <title>The ancient ancestry and fast evolution of plastids.</title>
        <authorList>
            <person name="Moore K.R."/>
            <person name="Magnabosco C."/>
            <person name="Momper L."/>
            <person name="Gold D.A."/>
            <person name="Bosak T."/>
            <person name="Fournier G.P."/>
        </authorList>
    </citation>
    <scope>NUCLEOTIDE SEQUENCE [LARGE SCALE GENOMIC DNA]</scope>
    <source>
        <strain evidence="7 8">ULC007</strain>
    </source>
</reference>
<dbReference type="Pfam" id="PF00639">
    <property type="entry name" value="Rotamase"/>
    <property type="match status" value="1"/>
</dbReference>
<evidence type="ECO:0000256" key="5">
    <source>
        <dbReference type="ARBA" id="ARBA00023235"/>
    </source>
</evidence>
<proteinExistence type="predicted"/>
<keyword evidence="5 7" id="KW-0413">Isomerase</keyword>
<dbReference type="PANTHER" id="PTHR47245:SF1">
    <property type="entry name" value="FOLDASE PROTEIN PRSA"/>
    <property type="match status" value="1"/>
</dbReference>
<gene>
    <name evidence="7" type="ORF">C7B65_17820</name>
</gene>
<protein>
    <recommendedName>
        <fullName evidence="2">peptidylprolyl isomerase</fullName>
        <ecNumber evidence="2">5.2.1.8</ecNumber>
    </recommendedName>
</protein>
<evidence type="ECO:0000256" key="4">
    <source>
        <dbReference type="ARBA" id="ARBA00023110"/>
    </source>
</evidence>
<sequence length="243" mass="28597">MTNFKGEVIQPETITFALRKEMQIKEVCRKIFHQKIIDQAVEARGICLTPDEIQAEADRMRYENRLFRSSDTLAWLSDQLVTADDWEAGIRDRLIAQKLSQTLFAKEVERFFTENQLDFDQVLLYRFAVPYEQLAQEISYQIQEDEISFYEAAHLYDIDYQRRYHCGYEGKLYRRGLKPDLSAIVFSAIPGQVIGPLTIDQVSHLLMVEEFIPAELTPERHREILNRMFSEWLTSELNYLLNA</sequence>
<reference evidence="7 8" key="1">
    <citation type="submission" date="2018-02" db="EMBL/GenBank/DDBJ databases">
        <authorList>
            <person name="Cohen D.B."/>
            <person name="Kent A.D."/>
        </authorList>
    </citation>
    <scope>NUCLEOTIDE SEQUENCE [LARGE SCALE GENOMIC DNA]</scope>
    <source>
        <strain evidence="7 8">ULC007</strain>
    </source>
</reference>
<dbReference type="SUPFAM" id="SSF109998">
    <property type="entry name" value="Triger factor/SurA peptide-binding domain-like"/>
    <property type="match status" value="1"/>
</dbReference>
<comment type="catalytic activity">
    <reaction evidence="1">
        <text>[protein]-peptidylproline (omega=180) = [protein]-peptidylproline (omega=0)</text>
        <dbReference type="Rhea" id="RHEA:16237"/>
        <dbReference type="Rhea" id="RHEA-COMP:10747"/>
        <dbReference type="Rhea" id="RHEA-COMP:10748"/>
        <dbReference type="ChEBI" id="CHEBI:83833"/>
        <dbReference type="ChEBI" id="CHEBI:83834"/>
        <dbReference type="EC" id="5.2.1.8"/>
    </reaction>
</comment>
<keyword evidence="3" id="KW-0732">Signal</keyword>
<evidence type="ECO:0000256" key="1">
    <source>
        <dbReference type="ARBA" id="ARBA00000971"/>
    </source>
</evidence>
<dbReference type="PANTHER" id="PTHR47245">
    <property type="entry name" value="PEPTIDYLPROLYL ISOMERASE"/>
    <property type="match status" value="1"/>
</dbReference>
<name>A0A2T1DBE1_9CYAN</name>
<dbReference type="InterPro" id="IPR000297">
    <property type="entry name" value="PPIase_PpiC"/>
</dbReference>
<dbReference type="InterPro" id="IPR046357">
    <property type="entry name" value="PPIase_dom_sf"/>
</dbReference>
<dbReference type="GO" id="GO:0003755">
    <property type="term" value="F:peptidyl-prolyl cis-trans isomerase activity"/>
    <property type="evidence" value="ECO:0007669"/>
    <property type="project" value="UniProtKB-KW"/>
</dbReference>
<evidence type="ECO:0000313" key="7">
    <source>
        <dbReference type="EMBL" id="PSB17761.1"/>
    </source>
</evidence>
<organism evidence="7 8">
    <name type="scientific">Phormidesmis priestleyi ULC007</name>
    <dbReference type="NCBI Taxonomy" id="1920490"/>
    <lineage>
        <taxon>Bacteria</taxon>
        <taxon>Bacillati</taxon>
        <taxon>Cyanobacteriota</taxon>
        <taxon>Cyanophyceae</taxon>
        <taxon>Leptolyngbyales</taxon>
        <taxon>Leptolyngbyaceae</taxon>
        <taxon>Phormidesmis</taxon>
    </lineage>
</organism>
<dbReference type="InterPro" id="IPR050245">
    <property type="entry name" value="PrsA_foldase"/>
</dbReference>
<accession>A0A2T1DBE1</accession>
<evidence type="ECO:0000313" key="8">
    <source>
        <dbReference type="Proteomes" id="UP000238634"/>
    </source>
</evidence>
<evidence type="ECO:0000256" key="2">
    <source>
        <dbReference type="ARBA" id="ARBA00013194"/>
    </source>
</evidence>
<feature type="domain" description="PpiC" evidence="6">
    <location>
        <begin position="131"/>
        <end position="209"/>
    </location>
</feature>
<dbReference type="OrthoDB" id="530022at2"/>
<dbReference type="STRING" id="1920490.GCA_001895925_00539"/>
<comment type="caution">
    <text evidence="7">The sequence shown here is derived from an EMBL/GenBank/DDBJ whole genome shotgun (WGS) entry which is preliminary data.</text>
</comment>